<dbReference type="KEGG" id="dli:dnl_43880"/>
<dbReference type="AlphaFoldDB" id="A0A975BB00"/>
<sequence length="79" mass="9146">MINFKQEELAQELFSALKYKFPEVSLINITESPADPRAVWVNITAPEDEDREIDLIEFAGDKTTDILLDYGYYISIMTR</sequence>
<reference evidence="1" key="1">
    <citation type="journal article" date="2021" name="Microb. Physiol.">
        <title>Proteogenomic Insights into the Physiology of Marine, Sulfate-Reducing, Filamentous Desulfonema limicola and Desulfonema magnum.</title>
        <authorList>
            <person name="Schnaars V."/>
            <person name="Wohlbrand L."/>
            <person name="Scheve S."/>
            <person name="Hinrichs C."/>
            <person name="Reinhardt R."/>
            <person name="Rabus R."/>
        </authorList>
    </citation>
    <scope>NUCLEOTIDE SEQUENCE</scope>
    <source>
        <strain evidence="1">5ac10</strain>
    </source>
</reference>
<evidence type="ECO:0000313" key="2">
    <source>
        <dbReference type="Proteomes" id="UP000663720"/>
    </source>
</evidence>
<dbReference type="RefSeq" id="WP_207687994.1">
    <property type="nucleotide sequence ID" value="NZ_CP061799.1"/>
</dbReference>
<dbReference type="Proteomes" id="UP000663720">
    <property type="component" value="Chromosome"/>
</dbReference>
<organism evidence="1 2">
    <name type="scientific">Desulfonema limicola</name>
    <dbReference type="NCBI Taxonomy" id="45656"/>
    <lineage>
        <taxon>Bacteria</taxon>
        <taxon>Pseudomonadati</taxon>
        <taxon>Thermodesulfobacteriota</taxon>
        <taxon>Desulfobacteria</taxon>
        <taxon>Desulfobacterales</taxon>
        <taxon>Desulfococcaceae</taxon>
        <taxon>Desulfonema</taxon>
    </lineage>
</organism>
<name>A0A975BB00_9BACT</name>
<gene>
    <name evidence="1" type="ORF">dnl_43880</name>
</gene>
<keyword evidence="2" id="KW-1185">Reference proteome</keyword>
<evidence type="ECO:0000313" key="1">
    <source>
        <dbReference type="EMBL" id="QTA82026.1"/>
    </source>
</evidence>
<protein>
    <submittedName>
        <fullName evidence="1">Uncharacterized protein</fullName>
    </submittedName>
</protein>
<proteinExistence type="predicted"/>
<accession>A0A975BB00</accession>
<dbReference type="EMBL" id="CP061799">
    <property type="protein sequence ID" value="QTA82026.1"/>
    <property type="molecule type" value="Genomic_DNA"/>
</dbReference>